<name>A0AA88T9Y7_CHASR</name>
<dbReference type="InterPro" id="IPR052450">
    <property type="entry name" value="TRBD-Containing_Protein"/>
</dbReference>
<evidence type="ECO:0000259" key="5">
    <source>
        <dbReference type="PROSITE" id="PS51294"/>
    </source>
</evidence>
<dbReference type="GO" id="GO:0008017">
    <property type="term" value="F:microtubule binding"/>
    <property type="evidence" value="ECO:0007669"/>
    <property type="project" value="TreeGrafter"/>
</dbReference>
<evidence type="ECO:0000259" key="4">
    <source>
        <dbReference type="PROSITE" id="PS50090"/>
    </source>
</evidence>
<dbReference type="GO" id="GO:0003720">
    <property type="term" value="F:telomerase activity"/>
    <property type="evidence" value="ECO:0007669"/>
    <property type="project" value="TreeGrafter"/>
</dbReference>
<comment type="subunit">
    <text evidence="2">Homodimer.</text>
</comment>
<dbReference type="SUPFAM" id="SSF63600">
    <property type="entry name" value="Telomeric repeat binding factor (TRF) dimerisation domain"/>
    <property type="match status" value="1"/>
</dbReference>
<keyword evidence="7" id="KW-1185">Reference proteome</keyword>
<dbReference type="GO" id="GO:0042803">
    <property type="term" value="F:protein homodimerization activity"/>
    <property type="evidence" value="ECO:0007669"/>
    <property type="project" value="UniProtKB-UniRule"/>
</dbReference>
<dbReference type="Gene3D" id="1.10.10.60">
    <property type="entry name" value="Homeodomain-like"/>
    <property type="match status" value="1"/>
</dbReference>
<dbReference type="PIRSF" id="PIRSF038016">
    <property type="entry name" value="Telomere_bd-1_Pin2"/>
    <property type="match status" value="1"/>
</dbReference>
<dbReference type="GO" id="GO:0007004">
    <property type="term" value="P:telomere maintenance via telomerase"/>
    <property type="evidence" value="ECO:0007669"/>
    <property type="project" value="TreeGrafter"/>
</dbReference>
<gene>
    <name evidence="6" type="ORF">Q5P01_004047</name>
</gene>
<dbReference type="SMART" id="SM00717">
    <property type="entry name" value="SANT"/>
    <property type="match status" value="1"/>
</dbReference>
<dbReference type="InterPro" id="IPR017357">
    <property type="entry name" value="TERF1/2"/>
</dbReference>
<keyword evidence="2" id="KW-0779">Telomere</keyword>
<dbReference type="PANTHER" id="PTHR46734">
    <property type="entry name" value="TELOMERIC REPEAT-BINDING FACTOR 1 TERF1"/>
    <property type="match status" value="1"/>
</dbReference>
<dbReference type="GO" id="GO:0000783">
    <property type="term" value="C:nuclear telomere cap complex"/>
    <property type="evidence" value="ECO:0007669"/>
    <property type="project" value="TreeGrafter"/>
</dbReference>
<protein>
    <recommendedName>
        <fullName evidence="2">Telomeric repeat-binding factor</fullName>
    </recommendedName>
</protein>
<dbReference type="GO" id="GO:0071532">
    <property type="term" value="F:ankyrin repeat binding"/>
    <property type="evidence" value="ECO:0007669"/>
    <property type="project" value="TreeGrafter"/>
</dbReference>
<dbReference type="CDD" id="cd11660">
    <property type="entry name" value="SANT_TRF"/>
    <property type="match status" value="1"/>
</dbReference>
<dbReference type="InterPro" id="IPR017930">
    <property type="entry name" value="Myb_dom"/>
</dbReference>
<evidence type="ECO:0000256" key="1">
    <source>
        <dbReference type="ARBA" id="ARBA00023242"/>
    </source>
</evidence>
<comment type="caution">
    <text evidence="6">The sequence shown here is derived from an EMBL/GenBank/DDBJ whole genome shotgun (WGS) entry which is preliminary data.</text>
</comment>
<dbReference type="AlphaFoldDB" id="A0AA88T9Y7"/>
<dbReference type="FunFam" id="1.25.40.210:FF:000001">
    <property type="entry name" value="Telomeric repeat-binding factor"/>
    <property type="match status" value="1"/>
</dbReference>
<proteinExistence type="predicted"/>
<evidence type="ECO:0000256" key="2">
    <source>
        <dbReference type="PIRNR" id="PIRNR038016"/>
    </source>
</evidence>
<dbReference type="Gene3D" id="1.25.40.210">
    <property type="entry name" value="Telomere repeat-binding factor, dimerisation domain"/>
    <property type="match status" value="1"/>
</dbReference>
<sequence>MSDRRKTTAADAANVDESGRFSRVTAVVTDWMMDFLFVSLCRSFKEEKLDEFNERLSIFEAICQSSSLKGTLHEEKKMISAFLSRVMHGKHLDVQFEEDDHVMPLMSAAKIWSHLEDTVADKSAFKNITTLLLVQSVAVCLEKGQRTSACSALKWLENIHNFPQNVRVKLSTIVRQKETDHPFLMSLTFSHLLEAVQCFLDTYLEKNPSDYLLKAATKIVQLSQNNEDNEDLKDVVTQESSVSEKKNKRKRQLLSTKISDVWKPDSCKKPYVYLRRISKNELSHLTSGKSVNTSEIHKRRKPPQKWTSQLDKYLKAGVKRHGQGKWARILLDYDFEGRTGTMLKDRWRVLMKSGLVS</sequence>
<dbReference type="PROSITE" id="PS51294">
    <property type="entry name" value="HTH_MYB"/>
    <property type="match status" value="1"/>
</dbReference>
<evidence type="ECO:0000256" key="3">
    <source>
        <dbReference type="SAM" id="MobiDB-lite"/>
    </source>
</evidence>
<comment type="subcellular location">
    <subcellularLocation>
        <location evidence="2">Nucleus</location>
    </subcellularLocation>
</comment>
<dbReference type="GO" id="GO:0008301">
    <property type="term" value="F:DNA binding, bending"/>
    <property type="evidence" value="ECO:0007669"/>
    <property type="project" value="TreeGrafter"/>
</dbReference>
<evidence type="ECO:0000313" key="6">
    <source>
        <dbReference type="EMBL" id="KAK2859427.1"/>
    </source>
</evidence>
<dbReference type="InterPro" id="IPR036507">
    <property type="entry name" value="Telomere_rpt-bd_fac_dimer_sf"/>
</dbReference>
<reference evidence="6" key="1">
    <citation type="submission" date="2023-07" db="EMBL/GenBank/DDBJ databases">
        <title>Chromosome-level Genome Assembly of Striped Snakehead (Channa striata).</title>
        <authorList>
            <person name="Liu H."/>
        </authorList>
    </citation>
    <scope>NUCLEOTIDE SEQUENCE</scope>
    <source>
        <strain evidence="6">Gz</strain>
        <tissue evidence="6">Muscle</tissue>
    </source>
</reference>
<organism evidence="6 7">
    <name type="scientific">Channa striata</name>
    <name type="common">Snakehead murrel</name>
    <name type="synonym">Ophicephalus striatus</name>
    <dbReference type="NCBI Taxonomy" id="64152"/>
    <lineage>
        <taxon>Eukaryota</taxon>
        <taxon>Metazoa</taxon>
        <taxon>Chordata</taxon>
        <taxon>Craniata</taxon>
        <taxon>Vertebrata</taxon>
        <taxon>Euteleostomi</taxon>
        <taxon>Actinopterygii</taxon>
        <taxon>Neopterygii</taxon>
        <taxon>Teleostei</taxon>
        <taxon>Neoteleostei</taxon>
        <taxon>Acanthomorphata</taxon>
        <taxon>Anabantaria</taxon>
        <taxon>Anabantiformes</taxon>
        <taxon>Channoidei</taxon>
        <taxon>Channidae</taxon>
        <taxon>Channa</taxon>
    </lineage>
</organism>
<dbReference type="GO" id="GO:0003691">
    <property type="term" value="F:double-stranded telomeric DNA binding"/>
    <property type="evidence" value="ECO:0007669"/>
    <property type="project" value="UniProtKB-UniRule"/>
</dbReference>
<comment type="function">
    <text evidence="2">Binds the telomeric double-stranded 5'-TTAGGG-3' repeat.</text>
</comment>
<dbReference type="GO" id="GO:1905839">
    <property type="term" value="P:negative regulation of telomeric D-loop disassembly"/>
    <property type="evidence" value="ECO:0007669"/>
    <property type="project" value="TreeGrafter"/>
</dbReference>
<keyword evidence="2" id="KW-0131">Cell cycle</keyword>
<keyword evidence="2" id="KW-0238">DNA-binding</keyword>
<dbReference type="InterPro" id="IPR001005">
    <property type="entry name" value="SANT/Myb"/>
</dbReference>
<dbReference type="GO" id="GO:0098505">
    <property type="term" value="F:G-rich strand telomeric DNA binding"/>
    <property type="evidence" value="ECO:0007669"/>
    <property type="project" value="TreeGrafter"/>
</dbReference>
<dbReference type="InterPro" id="IPR009057">
    <property type="entry name" value="Homeodomain-like_sf"/>
</dbReference>
<dbReference type="SUPFAM" id="SSF46689">
    <property type="entry name" value="Homeodomain-like"/>
    <property type="match status" value="1"/>
</dbReference>
<accession>A0AA88T9Y7</accession>
<feature type="region of interest" description="Disordered" evidence="3">
    <location>
        <begin position="230"/>
        <end position="249"/>
    </location>
</feature>
<feature type="domain" description="Myb-like" evidence="4">
    <location>
        <begin position="298"/>
        <end position="351"/>
    </location>
</feature>
<dbReference type="EMBL" id="JAUPFM010000002">
    <property type="protein sequence ID" value="KAK2859427.1"/>
    <property type="molecule type" value="Genomic_DNA"/>
</dbReference>
<keyword evidence="2" id="KW-0158">Chromosome</keyword>
<dbReference type="GO" id="GO:0008156">
    <property type="term" value="P:negative regulation of DNA replication"/>
    <property type="evidence" value="ECO:0007669"/>
    <property type="project" value="TreeGrafter"/>
</dbReference>
<dbReference type="Proteomes" id="UP001187415">
    <property type="component" value="Unassembled WGS sequence"/>
</dbReference>
<dbReference type="PROSITE" id="PS50090">
    <property type="entry name" value="MYB_LIKE"/>
    <property type="match status" value="1"/>
</dbReference>
<feature type="domain" description="HTH myb-type" evidence="5">
    <location>
        <begin position="298"/>
        <end position="355"/>
    </location>
</feature>
<evidence type="ECO:0000313" key="7">
    <source>
        <dbReference type="Proteomes" id="UP001187415"/>
    </source>
</evidence>
<dbReference type="Pfam" id="PF00249">
    <property type="entry name" value="Myb_DNA-binding"/>
    <property type="match status" value="1"/>
</dbReference>
<keyword evidence="1 2" id="KW-0539">Nucleus</keyword>
<dbReference type="PANTHER" id="PTHR46734:SF1">
    <property type="entry name" value="TELOMERIC REPEAT-BINDING FACTOR 1"/>
    <property type="match status" value="1"/>
</dbReference>